<organism evidence="2">
    <name type="scientific">uncultured Chthoniobacterales bacterium</name>
    <dbReference type="NCBI Taxonomy" id="1836801"/>
    <lineage>
        <taxon>Bacteria</taxon>
        <taxon>Pseudomonadati</taxon>
        <taxon>Verrucomicrobiota</taxon>
        <taxon>Spartobacteria</taxon>
        <taxon>Chthoniobacterales</taxon>
        <taxon>environmental samples</taxon>
    </lineage>
</organism>
<gene>
    <name evidence="2" type="ORF">AVDCRST_MAG42-1803</name>
</gene>
<protein>
    <recommendedName>
        <fullName evidence="3">DUF3558 domain-containing protein</fullName>
    </recommendedName>
</protein>
<sequence>MCLFRSGKLRRASAALALAGSSLLLSLVGCSKSDERAQTSPPQSPSPAAERVAVAPAAPIDPCSLLTSEEITAVQGEALVGTKPSVNQGQGLAMYDCFYTLPTFTNSISLSVTQSGSGLDARNPSQSWQETFGEAARQNAKKSGPPQKVEGIGDEAFWAGDNRMGALYVLKGSRFIRISVGGAGDQAAKIEKCRSLAEAALKHL</sequence>
<name>A0A6J4HYX0_9BACT</name>
<dbReference type="PROSITE" id="PS51257">
    <property type="entry name" value="PROKAR_LIPOPROTEIN"/>
    <property type="match status" value="1"/>
</dbReference>
<evidence type="ECO:0000313" key="2">
    <source>
        <dbReference type="EMBL" id="CAA9235462.1"/>
    </source>
</evidence>
<proteinExistence type="predicted"/>
<reference evidence="2" key="1">
    <citation type="submission" date="2020-02" db="EMBL/GenBank/DDBJ databases">
        <authorList>
            <person name="Meier V. D."/>
        </authorList>
    </citation>
    <scope>NUCLEOTIDE SEQUENCE</scope>
    <source>
        <strain evidence="2">AVDCRST_MAG42</strain>
    </source>
</reference>
<feature type="signal peptide" evidence="1">
    <location>
        <begin position="1"/>
        <end position="17"/>
    </location>
</feature>
<dbReference type="EMBL" id="CADCTA010000057">
    <property type="protein sequence ID" value="CAA9235462.1"/>
    <property type="molecule type" value="Genomic_DNA"/>
</dbReference>
<evidence type="ECO:0000256" key="1">
    <source>
        <dbReference type="SAM" id="SignalP"/>
    </source>
</evidence>
<accession>A0A6J4HYX0</accession>
<dbReference type="AlphaFoldDB" id="A0A6J4HYX0"/>
<keyword evidence="1" id="KW-0732">Signal</keyword>
<feature type="chain" id="PRO_5026929654" description="DUF3558 domain-containing protein" evidence="1">
    <location>
        <begin position="18"/>
        <end position="204"/>
    </location>
</feature>
<evidence type="ECO:0008006" key="3">
    <source>
        <dbReference type="Google" id="ProtNLM"/>
    </source>
</evidence>